<dbReference type="RefSeq" id="WP_376803341.1">
    <property type="nucleotide sequence ID" value="NZ_DHWE01000023.1"/>
</dbReference>
<comment type="subcellular location">
    <subcellularLocation>
        <location evidence="1">Cell membrane</location>
        <topology evidence="1">Multi-pass membrane protein</topology>
    </subcellularLocation>
</comment>
<evidence type="ECO:0000256" key="5">
    <source>
        <dbReference type="ARBA" id="ARBA00023136"/>
    </source>
</evidence>
<feature type="transmembrane region" description="Helical" evidence="6">
    <location>
        <begin position="259"/>
        <end position="279"/>
    </location>
</feature>
<dbReference type="GO" id="GO:0032153">
    <property type="term" value="C:cell division site"/>
    <property type="evidence" value="ECO:0007669"/>
    <property type="project" value="TreeGrafter"/>
</dbReference>
<organism evidence="8 9">
    <name type="scientific">Candidatus Raskinella chloraquaticus</name>
    <dbReference type="NCBI Taxonomy" id="1951219"/>
    <lineage>
        <taxon>Bacteria</taxon>
        <taxon>Pseudomonadati</taxon>
        <taxon>Pseudomonadota</taxon>
        <taxon>Alphaproteobacteria</taxon>
        <taxon>Hyphomicrobiales</taxon>
        <taxon>Phreatobacteraceae</taxon>
        <taxon>Candidatus Raskinella</taxon>
    </lineage>
</organism>
<dbReference type="EMBL" id="LWDL01000026">
    <property type="protein sequence ID" value="OQW50132.1"/>
    <property type="molecule type" value="Genomic_DNA"/>
</dbReference>
<keyword evidence="5 6" id="KW-0472">Membrane</keyword>
<dbReference type="InterPro" id="IPR003838">
    <property type="entry name" value="ABC3_permease_C"/>
</dbReference>
<proteinExistence type="predicted"/>
<evidence type="ECO:0000256" key="4">
    <source>
        <dbReference type="ARBA" id="ARBA00022989"/>
    </source>
</evidence>
<dbReference type="GO" id="GO:0051301">
    <property type="term" value="P:cell division"/>
    <property type="evidence" value="ECO:0007669"/>
    <property type="project" value="InterPro"/>
</dbReference>
<comment type="caution">
    <text evidence="8">The sequence shown here is derived from an EMBL/GenBank/DDBJ whole genome shotgun (WGS) entry which is preliminary data.</text>
</comment>
<keyword evidence="2" id="KW-1003">Cell membrane</keyword>
<sequence length="335" mass="36374">MAPPPRQRSKTSGKAVPARGMLSRAMAWWSPLSGRRLTPIVPQESLAGRALIAVLAIMCFLSCLAVGAVSIVLDAAQGWQSEVAREITIQLRPRQGVDIEKDLGVISDIVRRTVGIERIRVLTRAENQRLLEPWLGQDIELSALPVPRLIVIETARSLKLDVEKLRQTVQQAVPGAALDDHRLWRQKLSAMTDAVVGLGVGVVILVLVATALSIVFATRGTMAANRDVFEVLQLVGADHRFIAREFQLRFLRFGLEGGLIGGVASLVAFSFAGIIVRSLSDDTGQAQIDLLFGSADLGWRGYLSVVGTVLIVTVLTAMTSRWSVIRHLSGKHRAS</sequence>
<dbReference type="Pfam" id="PF02687">
    <property type="entry name" value="FtsX"/>
    <property type="match status" value="1"/>
</dbReference>
<keyword evidence="3 6" id="KW-0812">Transmembrane</keyword>
<evidence type="ECO:0000256" key="1">
    <source>
        <dbReference type="ARBA" id="ARBA00004651"/>
    </source>
</evidence>
<feature type="transmembrane region" description="Helical" evidence="6">
    <location>
        <begin position="194"/>
        <end position="217"/>
    </location>
</feature>
<dbReference type="InterPro" id="IPR004513">
    <property type="entry name" value="FtsX"/>
</dbReference>
<feature type="domain" description="ABC3 transporter permease C-terminal" evidence="7">
    <location>
        <begin position="202"/>
        <end position="326"/>
    </location>
</feature>
<evidence type="ECO:0000256" key="6">
    <source>
        <dbReference type="SAM" id="Phobius"/>
    </source>
</evidence>
<evidence type="ECO:0000313" key="8">
    <source>
        <dbReference type="EMBL" id="OQW50132.1"/>
    </source>
</evidence>
<accession>A0A1W9HS86</accession>
<feature type="transmembrane region" description="Helical" evidence="6">
    <location>
        <begin position="50"/>
        <end position="73"/>
    </location>
</feature>
<protein>
    <recommendedName>
        <fullName evidence="7">ABC3 transporter permease C-terminal domain-containing protein</fullName>
    </recommendedName>
</protein>
<evidence type="ECO:0000259" key="7">
    <source>
        <dbReference type="Pfam" id="PF02687"/>
    </source>
</evidence>
<keyword evidence="4 6" id="KW-1133">Transmembrane helix</keyword>
<dbReference type="PANTHER" id="PTHR47755:SF1">
    <property type="entry name" value="CELL DIVISION PROTEIN FTSX"/>
    <property type="match status" value="1"/>
</dbReference>
<dbReference type="Proteomes" id="UP000192872">
    <property type="component" value="Unassembled WGS sequence"/>
</dbReference>
<name>A0A1W9HS86_9HYPH</name>
<feature type="transmembrane region" description="Helical" evidence="6">
    <location>
        <begin position="299"/>
        <end position="318"/>
    </location>
</feature>
<reference evidence="8 9" key="1">
    <citation type="journal article" date="2017" name="Water Res.">
        <title>Comammox in drinking water systems.</title>
        <authorList>
            <person name="Wang Y."/>
            <person name="Ma L."/>
            <person name="Mao Y."/>
            <person name="Jiang X."/>
            <person name="Xia Y."/>
            <person name="Yu K."/>
            <person name="Li B."/>
            <person name="Zhang T."/>
        </authorList>
    </citation>
    <scope>NUCLEOTIDE SEQUENCE [LARGE SCALE GENOMIC DNA]</scope>
    <source>
        <strain evidence="8">SG_bin8</strain>
    </source>
</reference>
<evidence type="ECO:0000313" key="9">
    <source>
        <dbReference type="Proteomes" id="UP000192872"/>
    </source>
</evidence>
<dbReference type="STRING" id="1827387.A4S15_00560"/>
<gene>
    <name evidence="8" type="ORF">A4S15_00560</name>
</gene>
<evidence type="ECO:0000256" key="2">
    <source>
        <dbReference type="ARBA" id="ARBA00022475"/>
    </source>
</evidence>
<evidence type="ECO:0000256" key="3">
    <source>
        <dbReference type="ARBA" id="ARBA00022692"/>
    </source>
</evidence>
<dbReference type="GO" id="GO:0005886">
    <property type="term" value="C:plasma membrane"/>
    <property type="evidence" value="ECO:0007669"/>
    <property type="project" value="UniProtKB-SubCell"/>
</dbReference>
<dbReference type="PANTHER" id="PTHR47755">
    <property type="entry name" value="CELL DIVISION PROTEIN FTSX"/>
    <property type="match status" value="1"/>
</dbReference>
<dbReference type="AlphaFoldDB" id="A0A1W9HS86"/>